<keyword evidence="2" id="KW-0472">Membrane</keyword>
<evidence type="ECO:0000313" key="3">
    <source>
        <dbReference type="EMBL" id="NEM05516.1"/>
    </source>
</evidence>
<sequence>MSEAARPPDPDDPRRGMQMRPKRGRAVLLGTFAGLIVLVFAIILLVSQCAPEDDDEGGDDNAVGPGPTVSVVVDRPGPALPAA</sequence>
<gene>
    <name evidence="3" type="ORF">GCU54_05705</name>
</gene>
<dbReference type="Proteomes" id="UP000471126">
    <property type="component" value="Unassembled WGS sequence"/>
</dbReference>
<keyword evidence="2" id="KW-0812">Transmembrane</keyword>
<keyword evidence="2" id="KW-1133">Transmembrane helix</keyword>
<organism evidence="3 4">
    <name type="scientific">Geodermatophilus normandii</name>
    <dbReference type="NCBI Taxonomy" id="1137989"/>
    <lineage>
        <taxon>Bacteria</taxon>
        <taxon>Bacillati</taxon>
        <taxon>Actinomycetota</taxon>
        <taxon>Actinomycetes</taxon>
        <taxon>Geodermatophilales</taxon>
        <taxon>Geodermatophilaceae</taxon>
        <taxon>Geodermatophilus</taxon>
    </lineage>
</organism>
<accession>A0A6P0GBD5</accession>
<protein>
    <submittedName>
        <fullName evidence="3">Uncharacterized protein</fullName>
    </submittedName>
</protein>
<dbReference type="EMBL" id="JAAGWE010000011">
    <property type="protein sequence ID" value="NEM05516.1"/>
    <property type="molecule type" value="Genomic_DNA"/>
</dbReference>
<proteinExistence type="predicted"/>
<name>A0A6P0GBD5_9ACTN</name>
<feature type="region of interest" description="Disordered" evidence="1">
    <location>
        <begin position="1"/>
        <end position="21"/>
    </location>
</feature>
<comment type="caution">
    <text evidence="3">The sequence shown here is derived from an EMBL/GenBank/DDBJ whole genome shotgun (WGS) entry which is preliminary data.</text>
</comment>
<evidence type="ECO:0000256" key="2">
    <source>
        <dbReference type="SAM" id="Phobius"/>
    </source>
</evidence>
<dbReference type="RefSeq" id="WP_163475705.1">
    <property type="nucleotide sequence ID" value="NZ_JAAGWE010000011.1"/>
</dbReference>
<dbReference type="AlphaFoldDB" id="A0A6P0GBD5"/>
<feature type="compositionally biased region" description="Basic and acidic residues" evidence="1">
    <location>
        <begin position="1"/>
        <end position="15"/>
    </location>
</feature>
<reference evidence="3 4" key="1">
    <citation type="submission" date="2019-12" db="EMBL/GenBank/DDBJ databases">
        <title>WGS of CPCC 203550 I12A-02606.</title>
        <authorList>
            <person name="Jiang Z."/>
        </authorList>
    </citation>
    <scope>NUCLEOTIDE SEQUENCE [LARGE SCALE GENOMIC DNA]</scope>
    <source>
        <strain evidence="3 4">I12A-02606</strain>
    </source>
</reference>
<feature type="region of interest" description="Disordered" evidence="1">
    <location>
        <begin position="51"/>
        <end position="83"/>
    </location>
</feature>
<feature type="transmembrane region" description="Helical" evidence="2">
    <location>
        <begin position="26"/>
        <end position="46"/>
    </location>
</feature>
<evidence type="ECO:0000256" key="1">
    <source>
        <dbReference type="SAM" id="MobiDB-lite"/>
    </source>
</evidence>
<evidence type="ECO:0000313" key="4">
    <source>
        <dbReference type="Proteomes" id="UP000471126"/>
    </source>
</evidence>